<dbReference type="Gene3D" id="3.40.190.10">
    <property type="entry name" value="Periplasmic binding protein-like II"/>
    <property type="match status" value="2"/>
</dbReference>
<dbReference type="Proteomes" id="UP000659904">
    <property type="component" value="Unassembled WGS sequence"/>
</dbReference>
<dbReference type="PIRSF" id="PIRSF002825">
    <property type="entry name" value="CfbpA"/>
    <property type="match status" value="1"/>
</dbReference>
<dbReference type="CDD" id="cd13544">
    <property type="entry name" value="PBP2_Fbp_like_1"/>
    <property type="match status" value="1"/>
</dbReference>
<organism evidence="3 4">
    <name type="scientific">Catellatospora citrea</name>
    <dbReference type="NCBI Taxonomy" id="53366"/>
    <lineage>
        <taxon>Bacteria</taxon>
        <taxon>Bacillati</taxon>
        <taxon>Actinomycetota</taxon>
        <taxon>Actinomycetes</taxon>
        <taxon>Micromonosporales</taxon>
        <taxon>Micromonosporaceae</taxon>
        <taxon>Catellatospora</taxon>
    </lineage>
</organism>
<dbReference type="GO" id="GO:0030976">
    <property type="term" value="F:thiamine pyrophosphate binding"/>
    <property type="evidence" value="ECO:0007669"/>
    <property type="project" value="TreeGrafter"/>
</dbReference>
<dbReference type="PANTHER" id="PTHR30006">
    <property type="entry name" value="THIAMINE-BINDING PERIPLASMIC PROTEIN-RELATED"/>
    <property type="match status" value="1"/>
</dbReference>
<proteinExistence type="predicted"/>
<dbReference type="EMBL" id="BONH01000036">
    <property type="protein sequence ID" value="GIG01173.1"/>
    <property type="molecule type" value="Genomic_DNA"/>
</dbReference>
<evidence type="ECO:0000256" key="1">
    <source>
        <dbReference type="ARBA" id="ARBA00022729"/>
    </source>
</evidence>
<evidence type="ECO:0000256" key="2">
    <source>
        <dbReference type="SAM" id="SignalP"/>
    </source>
</evidence>
<dbReference type="InterPro" id="IPR026045">
    <property type="entry name" value="Ferric-bd"/>
</dbReference>
<evidence type="ECO:0000313" key="4">
    <source>
        <dbReference type="Proteomes" id="UP000659904"/>
    </source>
</evidence>
<reference evidence="3 4" key="1">
    <citation type="submission" date="2021-01" db="EMBL/GenBank/DDBJ databases">
        <title>Whole genome shotgun sequence of Catellatospora citrea NBRC 14495.</title>
        <authorList>
            <person name="Komaki H."/>
            <person name="Tamura T."/>
        </authorList>
    </citation>
    <scope>NUCLEOTIDE SEQUENCE [LARGE SCALE GENOMIC DNA]</scope>
    <source>
        <strain evidence="3 4">NBRC 14495</strain>
    </source>
</reference>
<dbReference type="GO" id="GO:0015888">
    <property type="term" value="P:thiamine transport"/>
    <property type="evidence" value="ECO:0007669"/>
    <property type="project" value="TreeGrafter"/>
</dbReference>
<dbReference type="InterPro" id="IPR006059">
    <property type="entry name" value="SBP"/>
</dbReference>
<dbReference type="AlphaFoldDB" id="A0A8J3P2F1"/>
<feature type="signal peptide" evidence="2">
    <location>
        <begin position="1"/>
        <end position="25"/>
    </location>
</feature>
<feature type="chain" id="PRO_5035295670" evidence="2">
    <location>
        <begin position="26"/>
        <end position="354"/>
    </location>
</feature>
<gene>
    <name evidence="3" type="ORF">Cci01nite_62660</name>
</gene>
<protein>
    <submittedName>
        <fullName evidence="3">Iron ABC transporter substrate-binding protein</fullName>
    </submittedName>
</protein>
<evidence type="ECO:0000313" key="3">
    <source>
        <dbReference type="EMBL" id="GIG01173.1"/>
    </source>
</evidence>
<name>A0A8J3P2F1_9ACTN</name>
<dbReference type="Pfam" id="PF13416">
    <property type="entry name" value="SBP_bac_8"/>
    <property type="match status" value="1"/>
</dbReference>
<sequence>MPNTSHIRNALVALTLVALSTAACARDTTSSGSEATDTGTVTIACGATEQWCAAMAKGFEQANNGVKANFVRLSSGEALARITAGKTNPEFDVWHGGPADGYAAAAEQALLEPYRSPNAAAIPDQFKDAGGHWTGVYAGAIGFCSNTKVLAEKGLKAPQSWQDLLNPALAKNVAIAHPSTSGTAYTALWTQVTLAGGNQDTALQYMRKLHPNVLQYTKSGTGPAQMVARGEVAVGVLFAHDCVAAKEEGFKDLEITFPSESTGYEVGGLGLIKGARNPVTAKKYIDWALTAPAQEIGATVKAYQVPTNPAAKRAPQVVDLTSVRLVNYDVLQAGAAKKALTARFDAEVAQAPKS</sequence>
<keyword evidence="4" id="KW-1185">Reference proteome</keyword>
<dbReference type="RefSeq" id="WP_120319171.1">
    <property type="nucleotide sequence ID" value="NZ_BONH01000036.1"/>
</dbReference>
<dbReference type="SUPFAM" id="SSF53850">
    <property type="entry name" value="Periplasmic binding protein-like II"/>
    <property type="match status" value="1"/>
</dbReference>
<comment type="caution">
    <text evidence="3">The sequence shown here is derived from an EMBL/GenBank/DDBJ whole genome shotgun (WGS) entry which is preliminary data.</text>
</comment>
<dbReference type="PANTHER" id="PTHR30006:SF2">
    <property type="entry name" value="ABC TRANSPORTER SUBSTRATE-BINDING PROTEIN"/>
    <property type="match status" value="1"/>
</dbReference>
<dbReference type="GO" id="GO:0030288">
    <property type="term" value="C:outer membrane-bounded periplasmic space"/>
    <property type="evidence" value="ECO:0007669"/>
    <property type="project" value="TreeGrafter"/>
</dbReference>
<dbReference type="GO" id="GO:0030975">
    <property type="term" value="F:thiamine binding"/>
    <property type="evidence" value="ECO:0007669"/>
    <property type="project" value="TreeGrafter"/>
</dbReference>
<keyword evidence="1 2" id="KW-0732">Signal</keyword>
<accession>A0A8J3P2F1</accession>